<dbReference type="EMBL" id="KQ981208">
    <property type="protein sequence ID" value="KYN44673.1"/>
    <property type="molecule type" value="Genomic_DNA"/>
</dbReference>
<reference evidence="1 2" key="1">
    <citation type="submission" date="2016-03" db="EMBL/GenBank/DDBJ databases">
        <title>Trachymyrmex septentrionalis WGS genome.</title>
        <authorList>
            <person name="Nygaard S."/>
            <person name="Hu H."/>
            <person name="Boomsma J."/>
            <person name="Zhang G."/>
        </authorList>
    </citation>
    <scope>NUCLEOTIDE SEQUENCE [LARGE SCALE GENOMIC DNA]</scope>
    <source>
        <strain evidence="1">Tsep2-gDNA-1</strain>
        <tissue evidence="1">Whole body</tissue>
    </source>
</reference>
<sequence length="92" mass="10597">MRESDENWRIVLAQGDVERALRCTWWSSWTTTNKNTNLINQRQRPAEIFLEDLEHGLLRDMRREYAAIGAHDGVAFLRGPVAESILAVPPVH</sequence>
<evidence type="ECO:0000313" key="2">
    <source>
        <dbReference type="Proteomes" id="UP000078541"/>
    </source>
</evidence>
<accession>A0A195FW54</accession>
<evidence type="ECO:0000313" key="1">
    <source>
        <dbReference type="EMBL" id="KYN44673.1"/>
    </source>
</evidence>
<keyword evidence="2" id="KW-1185">Reference proteome</keyword>
<organism evidence="1 2">
    <name type="scientific">Trachymyrmex septentrionalis</name>
    <dbReference type="NCBI Taxonomy" id="34720"/>
    <lineage>
        <taxon>Eukaryota</taxon>
        <taxon>Metazoa</taxon>
        <taxon>Ecdysozoa</taxon>
        <taxon>Arthropoda</taxon>
        <taxon>Hexapoda</taxon>
        <taxon>Insecta</taxon>
        <taxon>Pterygota</taxon>
        <taxon>Neoptera</taxon>
        <taxon>Endopterygota</taxon>
        <taxon>Hymenoptera</taxon>
        <taxon>Apocrita</taxon>
        <taxon>Aculeata</taxon>
        <taxon>Formicoidea</taxon>
        <taxon>Formicidae</taxon>
        <taxon>Myrmicinae</taxon>
        <taxon>Trachymyrmex</taxon>
    </lineage>
</organism>
<protein>
    <submittedName>
        <fullName evidence="1">Uncharacterized protein</fullName>
    </submittedName>
</protein>
<gene>
    <name evidence="1" type="ORF">ALC56_00667</name>
</gene>
<name>A0A195FW54_9HYME</name>
<proteinExistence type="predicted"/>
<dbReference type="AlphaFoldDB" id="A0A195FW54"/>
<dbReference type="Proteomes" id="UP000078541">
    <property type="component" value="Unassembled WGS sequence"/>
</dbReference>